<evidence type="ECO:0000259" key="10">
    <source>
        <dbReference type="PROSITE" id="PS50835"/>
    </source>
</evidence>
<dbReference type="InterPro" id="IPR036179">
    <property type="entry name" value="Ig-like_dom_sf"/>
</dbReference>
<dbReference type="GO" id="GO:0007155">
    <property type="term" value="P:cell adhesion"/>
    <property type="evidence" value="ECO:0007669"/>
    <property type="project" value="UniProtKB-KW"/>
</dbReference>
<accession>T1J9F0</accession>
<evidence type="ECO:0000256" key="5">
    <source>
        <dbReference type="ARBA" id="ARBA00022889"/>
    </source>
</evidence>
<dbReference type="Gene3D" id="2.60.40.10">
    <property type="entry name" value="Immunoglobulins"/>
    <property type="match status" value="4"/>
</dbReference>
<keyword evidence="12" id="KW-1185">Reference proteome</keyword>
<dbReference type="CDD" id="cd20958">
    <property type="entry name" value="IgI_5_Dscam"/>
    <property type="match status" value="1"/>
</dbReference>
<keyword evidence="9" id="KW-0393">Immunoglobulin domain</keyword>
<dbReference type="PANTHER" id="PTHR12231">
    <property type="entry name" value="CTX-RELATED TYPE I TRANSMEMBRANE PROTEIN"/>
    <property type="match status" value="1"/>
</dbReference>
<keyword evidence="7" id="KW-0472">Membrane</keyword>
<dbReference type="Pfam" id="PF13927">
    <property type="entry name" value="Ig_3"/>
    <property type="match status" value="1"/>
</dbReference>
<evidence type="ECO:0000313" key="12">
    <source>
        <dbReference type="Proteomes" id="UP000014500"/>
    </source>
</evidence>
<organism evidence="11 12">
    <name type="scientific">Strigamia maritima</name>
    <name type="common">European centipede</name>
    <name type="synonym">Geophilus maritimus</name>
    <dbReference type="NCBI Taxonomy" id="126957"/>
    <lineage>
        <taxon>Eukaryota</taxon>
        <taxon>Metazoa</taxon>
        <taxon>Ecdysozoa</taxon>
        <taxon>Arthropoda</taxon>
        <taxon>Myriapoda</taxon>
        <taxon>Chilopoda</taxon>
        <taxon>Pleurostigmophora</taxon>
        <taxon>Geophilomorpha</taxon>
        <taxon>Linotaeniidae</taxon>
        <taxon>Strigamia</taxon>
    </lineage>
</organism>
<dbReference type="AlphaFoldDB" id="T1J9F0"/>
<keyword evidence="2" id="KW-0812">Transmembrane</keyword>
<evidence type="ECO:0000256" key="4">
    <source>
        <dbReference type="ARBA" id="ARBA00022737"/>
    </source>
</evidence>
<evidence type="ECO:0000256" key="9">
    <source>
        <dbReference type="ARBA" id="ARBA00023319"/>
    </source>
</evidence>
<evidence type="ECO:0000256" key="7">
    <source>
        <dbReference type="ARBA" id="ARBA00023136"/>
    </source>
</evidence>
<name>T1J9F0_STRMM</name>
<dbReference type="PANTHER" id="PTHR12231:SF253">
    <property type="entry name" value="DPR-INTERACTING PROTEIN ETA, ISOFORM B-RELATED"/>
    <property type="match status" value="1"/>
</dbReference>
<dbReference type="InterPro" id="IPR013783">
    <property type="entry name" value="Ig-like_fold"/>
</dbReference>
<feature type="domain" description="Ig-like" evidence="10">
    <location>
        <begin position="153"/>
        <end position="246"/>
    </location>
</feature>
<dbReference type="Proteomes" id="UP000014500">
    <property type="component" value="Unassembled WGS sequence"/>
</dbReference>
<dbReference type="SUPFAM" id="SSF48726">
    <property type="entry name" value="Immunoglobulin"/>
    <property type="match status" value="4"/>
</dbReference>
<dbReference type="PhylomeDB" id="T1J9F0"/>
<proteinExistence type="predicted"/>
<keyword evidence="3" id="KW-0732">Signal</keyword>
<keyword evidence="4" id="KW-0677">Repeat</keyword>
<reference evidence="12" key="1">
    <citation type="submission" date="2011-05" db="EMBL/GenBank/DDBJ databases">
        <authorList>
            <person name="Richards S.R."/>
            <person name="Qu J."/>
            <person name="Jiang H."/>
            <person name="Jhangiani S.N."/>
            <person name="Agravi P."/>
            <person name="Goodspeed R."/>
            <person name="Gross S."/>
            <person name="Mandapat C."/>
            <person name="Jackson L."/>
            <person name="Mathew T."/>
            <person name="Pu L."/>
            <person name="Thornton R."/>
            <person name="Saada N."/>
            <person name="Wilczek-Boney K.B."/>
            <person name="Lee S."/>
            <person name="Kovar C."/>
            <person name="Wu Y."/>
            <person name="Scherer S.E."/>
            <person name="Worley K.C."/>
            <person name="Muzny D.M."/>
            <person name="Gibbs R."/>
        </authorList>
    </citation>
    <scope>NUCLEOTIDE SEQUENCE</scope>
    <source>
        <strain evidence="12">Brora</strain>
    </source>
</reference>
<dbReference type="InterPro" id="IPR007110">
    <property type="entry name" value="Ig-like_dom"/>
</dbReference>
<protein>
    <recommendedName>
        <fullName evidence="10">Ig-like domain-containing protein</fullName>
    </recommendedName>
</protein>
<dbReference type="SMART" id="SM00409">
    <property type="entry name" value="IG"/>
    <property type="match status" value="4"/>
</dbReference>
<dbReference type="STRING" id="126957.T1J9F0"/>
<keyword evidence="8" id="KW-1015">Disulfide bond</keyword>
<dbReference type="FunFam" id="2.60.40.10:FF:001049">
    <property type="entry name" value="Down syndrome cell adhesion molecule-like protein Dscam2"/>
    <property type="match status" value="1"/>
</dbReference>
<keyword evidence="6" id="KW-1133">Transmembrane helix</keyword>
<dbReference type="SMART" id="SM00408">
    <property type="entry name" value="IGc2"/>
    <property type="match status" value="4"/>
</dbReference>
<dbReference type="GO" id="GO:0016020">
    <property type="term" value="C:membrane"/>
    <property type="evidence" value="ECO:0007669"/>
    <property type="project" value="UniProtKB-SubCell"/>
</dbReference>
<evidence type="ECO:0000256" key="2">
    <source>
        <dbReference type="ARBA" id="ARBA00022692"/>
    </source>
</evidence>
<sequence>WFKTQDKQVELVSLRDARFQRHGAILTIERIMISDSGTYICVVNNSVGEEKVEITVAVTSPLSLTIQPASQTVDAGKPAAFKCIVSGHPVGAISWSKDGKPLVTNGNVRLITRDEIRIDRVERKDIGMYQCFVENDEESVQSAAELKLGDAAPVFMYTFPVETHQANHFLTIKCITSGNPLPSVTWTLDGSNITENKRVVLGTNTRGLGEVVSYINITKTRVEDGGEYSCVAINPIGRAEYTARLSIYGIPYIRPLANQTVMAGQLLQINCRATGYPIQSISWERDGVNLPANLRQKAFPNGTLIIHPVERLTDQGLYTCIARNSQGQSARRSVWIEVTGM</sequence>
<dbReference type="InterPro" id="IPR003599">
    <property type="entry name" value="Ig_sub"/>
</dbReference>
<dbReference type="GO" id="GO:0043005">
    <property type="term" value="C:neuron projection"/>
    <property type="evidence" value="ECO:0007669"/>
    <property type="project" value="TreeGrafter"/>
</dbReference>
<evidence type="ECO:0000256" key="3">
    <source>
        <dbReference type="ARBA" id="ARBA00022729"/>
    </source>
</evidence>
<evidence type="ECO:0000256" key="6">
    <source>
        <dbReference type="ARBA" id="ARBA00022989"/>
    </source>
</evidence>
<dbReference type="EMBL" id="JH431973">
    <property type="status" value="NOT_ANNOTATED_CDS"/>
    <property type="molecule type" value="Genomic_DNA"/>
</dbReference>
<comment type="subcellular location">
    <subcellularLocation>
        <location evidence="1">Membrane</location>
        <topology evidence="1">Single-pass membrane protein</topology>
    </subcellularLocation>
</comment>
<dbReference type="OMA" id="DINARWY"/>
<feature type="domain" description="Ig-like" evidence="10">
    <location>
        <begin position="251"/>
        <end position="335"/>
    </location>
</feature>
<feature type="domain" description="Ig-like" evidence="10">
    <location>
        <begin position="61"/>
        <end position="147"/>
    </location>
</feature>
<dbReference type="FunFam" id="2.60.40.10:FF:000017">
    <property type="entry name" value="Down syndrome cell adhesion molecule b"/>
    <property type="match status" value="1"/>
</dbReference>
<reference evidence="11" key="2">
    <citation type="submission" date="2015-02" db="UniProtKB">
        <authorList>
            <consortium name="EnsemblMetazoa"/>
        </authorList>
    </citation>
    <scope>IDENTIFICATION</scope>
</reference>
<dbReference type="EnsemblMetazoa" id="SMAR010346-RA">
    <property type="protein sequence ID" value="SMAR010346-PA"/>
    <property type="gene ID" value="SMAR010346"/>
</dbReference>
<dbReference type="eggNOG" id="KOG3510">
    <property type="taxonomic scope" value="Eukaryota"/>
</dbReference>
<dbReference type="InterPro" id="IPR051170">
    <property type="entry name" value="Neural/epithelial_adhesion"/>
</dbReference>
<dbReference type="Pfam" id="PF07679">
    <property type="entry name" value="I-set"/>
    <property type="match status" value="3"/>
</dbReference>
<evidence type="ECO:0000313" key="11">
    <source>
        <dbReference type="EnsemblMetazoa" id="SMAR010346-PA"/>
    </source>
</evidence>
<dbReference type="HOGENOM" id="CLU_048950_0_0_1"/>
<feature type="domain" description="Ig-like" evidence="10">
    <location>
        <begin position="1"/>
        <end position="57"/>
    </location>
</feature>
<evidence type="ECO:0000256" key="8">
    <source>
        <dbReference type="ARBA" id="ARBA00023157"/>
    </source>
</evidence>
<dbReference type="InterPro" id="IPR013098">
    <property type="entry name" value="Ig_I-set"/>
</dbReference>
<evidence type="ECO:0000256" key="1">
    <source>
        <dbReference type="ARBA" id="ARBA00004167"/>
    </source>
</evidence>
<keyword evidence="5" id="KW-0130">Cell adhesion</keyword>
<dbReference type="InterPro" id="IPR003598">
    <property type="entry name" value="Ig_sub2"/>
</dbReference>
<dbReference type="PROSITE" id="PS50835">
    <property type="entry name" value="IG_LIKE"/>
    <property type="match status" value="4"/>
</dbReference>